<evidence type="ECO:0000256" key="2">
    <source>
        <dbReference type="SAM" id="Phobius"/>
    </source>
</evidence>
<accession>A0A9P6W7Q2</accession>
<keyword evidence="2" id="KW-0472">Membrane</keyword>
<evidence type="ECO:0000313" key="4">
    <source>
        <dbReference type="EMBL" id="KAG0665171.1"/>
    </source>
</evidence>
<evidence type="ECO:0008006" key="6">
    <source>
        <dbReference type="Google" id="ProtNLM"/>
    </source>
</evidence>
<evidence type="ECO:0000256" key="3">
    <source>
        <dbReference type="SAM" id="SignalP"/>
    </source>
</evidence>
<keyword evidence="2" id="KW-0812">Transmembrane</keyword>
<comment type="caution">
    <text evidence="4">The sequence shown here is derived from an EMBL/GenBank/DDBJ whole genome shotgun (WGS) entry which is preliminary data.</text>
</comment>
<keyword evidence="5" id="KW-1185">Reference proteome</keyword>
<dbReference type="PANTHER" id="PTHR34883">
    <property type="entry name" value="SERINE-RICH PROTEIN, PUTATIVE-RELATED-RELATED"/>
    <property type="match status" value="1"/>
</dbReference>
<evidence type="ECO:0000313" key="5">
    <source>
        <dbReference type="Proteomes" id="UP000777482"/>
    </source>
</evidence>
<reference evidence="4 5" key="1">
    <citation type="submission" date="2020-11" db="EMBL/GenBank/DDBJ databases">
        <title>Kefir isolates.</title>
        <authorList>
            <person name="Marcisauskas S."/>
            <person name="Kim Y."/>
            <person name="Blasche S."/>
        </authorList>
    </citation>
    <scope>NUCLEOTIDE SEQUENCE [LARGE SCALE GENOMIC DNA]</scope>
    <source>
        <strain evidence="4 5">KR</strain>
    </source>
</reference>
<dbReference type="PANTHER" id="PTHR34883:SF15">
    <property type="entry name" value="EXTRACELLULAR SERINE-RICH PROTEIN"/>
    <property type="match status" value="1"/>
</dbReference>
<protein>
    <recommendedName>
        <fullName evidence="6">Extracellular serine-rich protein</fullName>
    </recommendedName>
</protein>
<proteinExistence type="predicted"/>
<dbReference type="InterPro" id="IPR052953">
    <property type="entry name" value="Ser-rich/MCO-related"/>
</dbReference>
<keyword evidence="3" id="KW-0732">Signal</keyword>
<organism evidence="4 5">
    <name type="scientific">Rhodotorula mucilaginosa</name>
    <name type="common">Yeast</name>
    <name type="synonym">Rhodotorula rubra</name>
    <dbReference type="NCBI Taxonomy" id="5537"/>
    <lineage>
        <taxon>Eukaryota</taxon>
        <taxon>Fungi</taxon>
        <taxon>Dikarya</taxon>
        <taxon>Basidiomycota</taxon>
        <taxon>Pucciniomycotina</taxon>
        <taxon>Microbotryomycetes</taxon>
        <taxon>Sporidiobolales</taxon>
        <taxon>Sporidiobolaceae</taxon>
        <taxon>Rhodotorula</taxon>
    </lineage>
</organism>
<feature type="signal peptide" evidence="3">
    <location>
        <begin position="1"/>
        <end position="26"/>
    </location>
</feature>
<dbReference type="PROSITE" id="PS51257">
    <property type="entry name" value="PROKAR_LIPOPROTEIN"/>
    <property type="match status" value="1"/>
</dbReference>
<gene>
    <name evidence="4" type="ORF">C6P46_000268</name>
</gene>
<dbReference type="EMBL" id="PUHQ01000010">
    <property type="protein sequence ID" value="KAG0665171.1"/>
    <property type="molecule type" value="Genomic_DNA"/>
</dbReference>
<evidence type="ECO:0000256" key="1">
    <source>
        <dbReference type="SAM" id="MobiDB-lite"/>
    </source>
</evidence>
<dbReference type="OrthoDB" id="1921208at2759"/>
<feature type="transmembrane region" description="Helical" evidence="2">
    <location>
        <begin position="245"/>
        <end position="264"/>
    </location>
</feature>
<feature type="region of interest" description="Disordered" evidence="1">
    <location>
        <begin position="175"/>
        <end position="233"/>
    </location>
</feature>
<keyword evidence="2" id="KW-1133">Transmembrane helix</keyword>
<name>A0A9P6W7Q2_RHOMI</name>
<sequence>MVSHTRKSIAAATVLLAACALPAATAYQYTVGVGKDQSTGQPGLGFDPSRTTIADVNTANTVVFTFLEGIHRVVQTDGSLNGPCSASGGFDTGVQTVAAGSNGPNFTFDVDNNTATYYFADIGASDAYSPCYLGAVFCVNTDETSSTTSCHAVQAAAITMGKQLGVTTTQALSTSTSTTASSTSSGASSSSSSSSAASTTSSSSSSAATSSASRTSATGSNAQAAASSGGGSSGAGSLSVTANGGLVSAIGIVGAAMAALFVAAV</sequence>
<feature type="chain" id="PRO_5040461025" description="Extracellular serine-rich protein" evidence="3">
    <location>
        <begin position="27"/>
        <end position="265"/>
    </location>
</feature>
<dbReference type="AlphaFoldDB" id="A0A9P6W7Q2"/>
<dbReference type="Proteomes" id="UP000777482">
    <property type="component" value="Unassembled WGS sequence"/>
</dbReference>
<feature type="compositionally biased region" description="Low complexity" evidence="1">
    <location>
        <begin position="175"/>
        <end position="227"/>
    </location>
</feature>